<dbReference type="AlphaFoldDB" id="A0A8B6EQZ2"/>
<reference evidence="1" key="1">
    <citation type="submission" date="2018-11" db="EMBL/GenBank/DDBJ databases">
        <authorList>
            <person name="Alioto T."/>
            <person name="Alioto T."/>
        </authorList>
    </citation>
    <scope>NUCLEOTIDE SEQUENCE</scope>
</reference>
<evidence type="ECO:0000313" key="2">
    <source>
        <dbReference type="Proteomes" id="UP000596742"/>
    </source>
</evidence>
<comment type="caution">
    <text evidence="1">The sequence shown here is derived from an EMBL/GenBank/DDBJ whole genome shotgun (WGS) entry which is preliminary data.</text>
</comment>
<gene>
    <name evidence="1" type="ORF">MGAL_10B019751</name>
</gene>
<accession>A0A8B6EQZ2</accession>
<dbReference type="InterPro" id="IPR052787">
    <property type="entry name" value="MAVS"/>
</dbReference>
<keyword evidence="2" id="KW-1185">Reference proteome</keyword>
<dbReference type="EMBL" id="UYJE01005602">
    <property type="protein sequence ID" value="VDI38517.1"/>
    <property type="molecule type" value="Genomic_DNA"/>
</dbReference>
<dbReference type="OrthoDB" id="6088477at2759"/>
<dbReference type="Proteomes" id="UP000596742">
    <property type="component" value="Unassembled WGS sequence"/>
</dbReference>
<dbReference type="PANTHER" id="PTHR21446">
    <property type="entry name" value="DUF3504 DOMAIN-CONTAINING PROTEIN"/>
    <property type="match status" value="1"/>
</dbReference>
<proteinExistence type="predicted"/>
<organism evidence="1 2">
    <name type="scientific">Mytilus galloprovincialis</name>
    <name type="common">Mediterranean mussel</name>
    <dbReference type="NCBI Taxonomy" id="29158"/>
    <lineage>
        <taxon>Eukaryota</taxon>
        <taxon>Metazoa</taxon>
        <taxon>Spiralia</taxon>
        <taxon>Lophotrochozoa</taxon>
        <taxon>Mollusca</taxon>
        <taxon>Bivalvia</taxon>
        <taxon>Autobranchia</taxon>
        <taxon>Pteriomorphia</taxon>
        <taxon>Mytilida</taxon>
        <taxon>Mytiloidea</taxon>
        <taxon>Mytilidae</taxon>
        <taxon>Mytilinae</taxon>
        <taxon>Mytilus</taxon>
    </lineage>
</organism>
<name>A0A8B6EQZ2_MYTGA</name>
<evidence type="ECO:0000313" key="1">
    <source>
        <dbReference type="EMBL" id="VDI38517.1"/>
    </source>
</evidence>
<sequence length="233" mass="26796">MPEEHAQEYHKNSFKNVRAALNRHLKDIDRGIDIVRDSEFKAANSMLSAKLKFNLRNGLSSTTQHHPIITTPKLLKINTYFMIKEDHVALRFRVWYLLGIHFVSRGVEFQHQLSINSFKFESDEIGSEFLSISHETHQKNHQGGLDDATEETQDKRMYAVSNYPSCPLTTIKHILSKCDPAAKSLFNQCCREALRCPSMYSTWFNVTPLTVKNFSAFMPDICKNAGVKRYTGH</sequence>
<protein>
    <submittedName>
        <fullName evidence="1">Uncharacterized protein</fullName>
    </submittedName>
</protein>
<dbReference type="PANTHER" id="PTHR21446:SF6">
    <property type="entry name" value="MITOCHONDRIAL ANTIVIRAL-SIGNALING PROTEIN"/>
    <property type="match status" value="1"/>
</dbReference>